<reference evidence="1" key="1">
    <citation type="submission" date="2020-05" db="EMBL/GenBank/DDBJ databases">
        <authorList>
            <person name="Chiriac C."/>
            <person name="Salcher M."/>
            <person name="Ghai R."/>
            <person name="Kavagutti S V."/>
        </authorList>
    </citation>
    <scope>NUCLEOTIDE SEQUENCE</scope>
</reference>
<sequence>MNKKFAILAAVAISLSTLSTLPSASAAGSGYRYWGYFQAAPKATAWTAAMTGPTVNISDGAVEGWAFTFSSDAVPDASSPSVLPDFQTLCGKTRAVAGKKRIGIVIDFGAAYLSPTGEKPLKTVKRCIVIDKKAQGIDVLGKVVRVRADKSGLICGLAGYPRKECGVEIPTPTELASK</sequence>
<name>A0A6J6JM89_9ZZZZ</name>
<proteinExistence type="predicted"/>
<dbReference type="EMBL" id="CAEZVZ010000012">
    <property type="protein sequence ID" value="CAB4637608.1"/>
    <property type="molecule type" value="Genomic_DNA"/>
</dbReference>
<protein>
    <submittedName>
        <fullName evidence="1">Unannotated protein</fullName>
    </submittedName>
</protein>
<dbReference type="InterPro" id="IPR047703">
    <property type="entry name" value="SCO2322-like"/>
</dbReference>
<organism evidence="1">
    <name type="scientific">freshwater metagenome</name>
    <dbReference type="NCBI Taxonomy" id="449393"/>
    <lineage>
        <taxon>unclassified sequences</taxon>
        <taxon>metagenomes</taxon>
        <taxon>ecological metagenomes</taxon>
    </lineage>
</organism>
<evidence type="ECO:0000313" key="1">
    <source>
        <dbReference type="EMBL" id="CAB4637608.1"/>
    </source>
</evidence>
<dbReference type="AlphaFoldDB" id="A0A6J6JM89"/>
<accession>A0A6J6JM89</accession>
<dbReference type="NCBIfam" id="NF040672">
    <property type="entry name" value="SCO2322_fam"/>
    <property type="match status" value="1"/>
</dbReference>
<gene>
    <name evidence="1" type="ORF">UFOPK2162_00168</name>
</gene>